<organism evidence="1 2">
    <name type="scientific">Babesia divergens</name>
    <dbReference type="NCBI Taxonomy" id="32595"/>
    <lineage>
        <taxon>Eukaryota</taxon>
        <taxon>Sar</taxon>
        <taxon>Alveolata</taxon>
        <taxon>Apicomplexa</taxon>
        <taxon>Aconoidasida</taxon>
        <taxon>Piroplasmida</taxon>
        <taxon>Babesiidae</taxon>
        <taxon>Babesia</taxon>
    </lineage>
</organism>
<evidence type="ECO:0000313" key="1">
    <source>
        <dbReference type="EMBL" id="KAK1939693.1"/>
    </source>
</evidence>
<proteinExistence type="predicted"/>
<reference evidence="1" key="1">
    <citation type="journal article" date="2014" name="Nucleic Acids Res.">
        <title>The evolutionary dynamics of variant antigen genes in Babesia reveal a history of genomic innovation underlying host-parasite interaction.</title>
        <authorList>
            <person name="Jackson A.P."/>
            <person name="Otto T.D."/>
            <person name="Darby A."/>
            <person name="Ramaprasad A."/>
            <person name="Xia D."/>
            <person name="Echaide I.E."/>
            <person name="Farber M."/>
            <person name="Gahlot S."/>
            <person name="Gamble J."/>
            <person name="Gupta D."/>
            <person name="Gupta Y."/>
            <person name="Jackson L."/>
            <person name="Malandrin L."/>
            <person name="Malas T.B."/>
            <person name="Moussa E."/>
            <person name="Nair M."/>
            <person name="Reid A.J."/>
            <person name="Sanders M."/>
            <person name="Sharma J."/>
            <person name="Tracey A."/>
            <person name="Quail M.A."/>
            <person name="Weir W."/>
            <person name="Wastling J.M."/>
            <person name="Hall N."/>
            <person name="Willadsen P."/>
            <person name="Lingelbach K."/>
            <person name="Shiels B."/>
            <person name="Tait A."/>
            <person name="Berriman M."/>
            <person name="Allred D.R."/>
            <person name="Pain A."/>
        </authorList>
    </citation>
    <scope>NUCLEOTIDE SEQUENCE</scope>
    <source>
        <strain evidence="1">1802A</strain>
    </source>
</reference>
<gene>
    <name evidence="1" type="ORF">X943_002347</name>
</gene>
<accession>A0AAD9GK17</accession>
<name>A0AAD9GK17_BABDI</name>
<keyword evidence="2" id="KW-1185">Reference proteome</keyword>
<evidence type="ECO:0000313" key="2">
    <source>
        <dbReference type="Proteomes" id="UP001195914"/>
    </source>
</evidence>
<protein>
    <submittedName>
        <fullName evidence="1">Uncharacterized protein</fullName>
    </submittedName>
</protein>
<dbReference type="AlphaFoldDB" id="A0AAD9GK17"/>
<reference evidence="1" key="2">
    <citation type="submission" date="2021-05" db="EMBL/GenBank/DDBJ databases">
        <authorList>
            <person name="Pain A."/>
        </authorList>
    </citation>
    <scope>NUCLEOTIDE SEQUENCE</scope>
    <source>
        <strain evidence="1">1802A</strain>
    </source>
</reference>
<sequence length="276" mass="31403">MARLVSPTQEKMDMLLVYLARKIGEHKPRNVVFFIVDILCTYYPQHIPTFSKIWLMDKTLDEQKQYVRDLFRRNNSTSCIAQHFINAGFDSLDVLTTLNTDILDEIQAYNNTTWLPGHKIRIYQIFRDIKKLVKEYKDEIKAERMVYYGDGPIYKQIGGPYVASNSATTLKVDRSNAIMHPSPTYYYPKVHAFPSVGAKTHKVYNIPSTIHTSKPEIRSTESVYLGNAVTMSRLSNISAEAVTNKVIDDLIAKANSEGIETTVASSNSCCYLPSKK</sequence>
<dbReference type="Proteomes" id="UP001195914">
    <property type="component" value="Unassembled WGS sequence"/>
</dbReference>
<comment type="caution">
    <text evidence="1">The sequence shown here is derived from an EMBL/GenBank/DDBJ whole genome shotgun (WGS) entry which is preliminary data.</text>
</comment>
<dbReference type="EMBL" id="JAHBMH010000007">
    <property type="protein sequence ID" value="KAK1939693.1"/>
    <property type="molecule type" value="Genomic_DNA"/>
</dbReference>